<feature type="domain" description="Glycosyl transferase CAP10" evidence="5">
    <location>
        <begin position="594"/>
        <end position="892"/>
    </location>
</feature>
<evidence type="ECO:0000256" key="1">
    <source>
        <dbReference type="ARBA" id="ARBA00010118"/>
    </source>
</evidence>
<comment type="caution">
    <text evidence="6">The sequence shown here is derived from an EMBL/GenBank/DDBJ whole genome shotgun (WGS) entry which is preliminary data.</text>
</comment>
<feature type="transmembrane region" description="Helical" evidence="3">
    <location>
        <begin position="246"/>
        <end position="265"/>
    </location>
</feature>
<keyword evidence="3" id="KW-0812">Transmembrane</keyword>
<feature type="chain" id="PRO_5045752592" description="Glycosyl transferase CAP10 domain-containing protein" evidence="4">
    <location>
        <begin position="23"/>
        <end position="911"/>
    </location>
</feature>
<feature type="transmembrane region" description="Helical" evidence="3">
    <location>
        <begin position="312"/>
        <end position="331"/>
    </location>
</feature>
<sequence length="911" mass="102265">MERGTALCIAALLACTVHLTASLDKSFALERPVHASVVVLLVCGTALLLSERVRPLRAKPQHQEQQYAPIPLSDLGDAHGSRPVSPASGDASAPEYRPKIGLKLQCLIVVFLLSARVEILRQVVASVECSTSTMETVVPIFVAVADWWFIQRHRRKPREQEDDMDSTVYSDMFSGIATSHWRPLVAVVLLSWSSAAAIARAMPARSTYICSHVSRESSMIPRLQVAGVVLEGLLSVRKIGMLNTSVLILFTSAYTSLFVCTWNHSHPFPPLPGGLVLSLTGMTFGLIFYSFPESSADEGHRASTKPKPLSRYWGFYPILGVLYLFQMIIAFNGDDEVRYHPIDMLMYNAKERHDDWLKWASSSDSVQSAAANYTTRYKRHPPPHFDEWYSYAVSHSSIIIDDYDVIHDDLLPYWSLSPAEIRARTWEAIADPSKGVGGIFIRDGKAQIAPNVPRNQRMMLDGIVQMIDKFGKWLPDMDLAFNLNNECRVAVPYEDMEAAKADAETSFSNEKKSSELVNDFTTDRASGWQRLPENPHSSDHFLTLSSRSTWDEFGSIGCPPSSPARTQRMWNHRSYCASCALPHSLGAFFANWTMASDICYQPDLADLHGFYTSPNIFIGTHRLMPIFSQSKAPGFSDILYPSAWNYMNRVAYAPTDEHPDLPFDDKQNTLFWRGATSEGFATAESTAWHGMTRQRMVHTLSLATEPQVLPLKHPIASYRRKQRYVALPPSLLHAAISTDISFASIARCAEPTCGDERAHFGVNPGEAKTDFQTHWQHRLLLDADGAGFSGRFLAFLHSRSLPLKVAPLFREWWHGRVSPWLHFVPLDPRLQGLWATAAFFQGFKAEVAGKEVEMAPREKEGRRIAEEGREWAGKVLRAEDMEVYFFRLLLEWGRVTDDGREGIGFVAKKGE</sequence>
<keyword evidence="3" id="KW-1133">Transmembrane helix</keyword>
<keyword evidence="7" id="KW-1185">Reference proteome</keyword>
<dbReference type="Proteomes" id="UP001521116">
    <property type="component" value="Unassembled WGS sequence"/>
</dbReference>
<dbReference type="PANTHER" id="PTHR12203">
    <property type="entry name" value="KDEL LYS-ASP-GLU-LEU CONTAINING - RELATED"/>
    <property type="match status" value="1"/>
</dbReference>
<dbReference type="PANTHER" id="PTHR12203:SF35">
    <property type="entry name" value="PROTEIN O-GLUCOSYLTRANSFERASE 1"/>
    <property type="match status" value="1"/>
</dbReference>
<protein>
    <recommendedName>
        <fullName evidence="5">Glycosyl transferase CAP10 domain-containing protein</fullName>
    </recommendedName>
</protein>
<comment type="similarity">
    <text evidence="1">Belongs to the glycosyltransferase 90 family.</text>
</comment>
<gene>
    <name evidence="6" type="ORF">SLS56_006175</name>
</gene>
<dbReference type="EMBL" id="JAJVDC020000068">
    <property type="protein sequence ID" value="KAL1627726.1"/>
    <property type="molecule type" value="Genomic_DNA"/>
</dbReference>
<dbReference type="InterPro" id="IPR006598">
    <property type="entry name" value="CAP10"/>
</dbReference>
<dbReference type="PROSITE" id="PS51257">
    <property type="entry name" value="PROKAR_LIPOPROTEIN"/>
    <property type="match status" value="1"/>
</dbReference>
<evidence type="ECO:0000313" key="6">
    <source>
        <dbReference type="EMBL" id="KAL1627726.1"/>
    </source>
</evidence>
<accession>A0ABR3SRL9</accession>
<proteinExistence type="inferred from homology"/>
<evidence type="ECO:0000256" key="2">
    <source>
        <dbReference type="ARBA" id="ARBA00022679"/>
    </source>
</evidence>
<dbReference type="SMART" id="SM00672">
    <property type="entry name" value="CAP10"/>
    <property type="match status" value="1"/>
</dbReference>
<keyword evidence="4" id="KW-0732">Signal</keyword>
<evidence type="ECO:0000256" key="4">
    <source>
        <dbReference type="SAM" id="SignalP"/>
    </source>
</evidence>
<evidence type="ECO:0000313" key="7">
    <source>
        <dbReference type="Proteomes" id="UP001521116"/>
    </source>
</evidence>
<keyword evidence="2" id="KW-0808">Transferase</keyword>
<feature type="signal peptide" evidence="4">
    <location>
        <begin position="1"/>
        <end position="22"/>
    </location>
</feature>
<organism evidence="6 7">
    <name type="scientific">Neofusicoccum ribis</name>
    <dbReference type="NCBI Taxonomy" id="45134"/>
    <lineage>
        <taxon>Eukaryota</taxon>
        <taxon>Fungi</taxon>
        <taxon>Dikarya</taxon>
        <taxon>Ascomycota</taxon>
        <taxon>Pezizomycotina</taxon>
        <taxon>Dothideomycetes</taxon>
        <taxon>Dothideomycetes incertae sedis</taxon>
        <taxon>Botryosphaeriales</taxon>
        <taxon>Botryosphaeriaceae</taxon>
        <taxon>Neofusicoccum</taxon>
    </lineage>
</organism>
<dbReference type="InterPro" id="IPR051091">
    <property type="entry name" value="O-Glucosyltr/Glycosyltrsf_90"/>
</dbReference>
<reference evidence="6 7" key="1">
    <citation type="submission" date="2024-02" db="EMBL/GenBank/DDBJ databases">
        <title>De novo assembly and annotation of 12 fungi associated with fruit tree decline syndrome in Ontario, Canada.</title>
        <authorList>
            <person name="Sulman M."/>
            <person name="Ellouze W."/>
            <person name="Ilyukhin E."/>
        </authorList>
    </citation>
    <scope>NUCLEOTIDE SEQUENCE [LARGE SCALE GENOMIC DNA]</scope>
    <source>
        <strain evidence="6 7">M1-105</strain>
    </source>
</reference>
<keyword evidence="3" id="KW-0472">Membrane</keyword>
<feature type="transmembrane region" description="Helical" evidence="3">
    <location>
        <begin position="32"/>
        <end position="49"/>
    </location>
</feature>
<dbReference type="Pfam" id="PF05686">
    <property type="entry name" value="Glyco_transf_90"/>
    <property type="match status" value="1"/>
</dbReference>
<evidence type="ECO:0000256" key="3">
    <source>
        <dbReference type="SAM" id="Phobius"/>
    </source>
</evidence>
<feature type="transmembrane region" description="Helical" evidence="3">
    <location>
        <begin position="271"/>
        <end position="291"/>
    </location>
</feature>
<name>A0ABR3SRL9_9PEZI</name>
<evidence type="ECO:0000259" key="5">
    <source>
        <dbReference type="SMART" id="SM00672"/>
    </source>
</evidence>